<accession>A0ABN6KWG3</accession>
<evidence type="ECO:0000313" key="3">
    <source>
        <dbReference type="Proteomes" id="UP001319865"/>
    </source>
</evidence>
<proteinExistence type="predicted"/>
<dbReference type="InterPro" id="IPR019545">
    <property type="entry name" value="DM13_domain"/>
</dbReference>
<protein>
    <recommendedName>
        <fullName evidence="1">DM13 domain-containing protein</fullName>
    </recommendedName>
</protein>
<gene>
    <name evidence="2" type="ORF">GENT11_17870</name>
</gene>
<dbReference type="EMBL" id="AP025183">
    <property type="protein sequence ID" value="BDB53475.1"/>
    <property type="molecule type" value="Genomic_DNA"/>
</dbReference>
<evidence type="ECO:0000259" key="1">
    <source>
        <dbReference type="PROSITE" id="PS51549"/>
    </source>
</evidence>
<dbReference type="PROSITE" id="PS51549">
    <property type="entry name" value="DM13"/>
    <property type="match status" value="1"/>
</dbReference>
<keyword evidence="3" id="KW-1185">Reference proteome</keyword>
<dbReference type="Proteomes" id="UP001319865">
    <property type="component" value="Chromosome"/>
</dbReference>
<feature type="domain" description="DM13" evidence="1">
    <location>
        <begin position="22"/>
        <end position="124"/>
    </location>
</feature>
<reference evidence="2 3" key="2">
    <citation type="journal article" date="2022" name="Microorganisms">
        <title>Complete Genome Sequences of Two Flavobacterium ammonificans Strains and a Flavobacterium ammoniigenes Strain of Ammonifying Bacterioplankton Isolated from Surface River Water.</title>
        <authorList>
            <person name="Suda W."/>
            <person name="Ogata Y."/>
            <person name="Shindo C."/>
            <person name="Watanabe K."/>
        </authorList>
    </citation>
    <scope>NUCLEOTIDE SEQUENCE [LARGE SCALE GENOMIC DNA]</scope>
    <source>
        <strain evidence="2 3">GENT11</strain>
    </source>
</reference>
<dbReference type="Pfam" id="PF10517">
    <property type="entry name" value="DM13"/>
    <property type="match status" value="1"/>
</dbReference>
<reference evidence="2 3" key="1">
    <citation type="journal article" date="2022" name="Int. J. Syst. Evol. Microbiol.">
        <title>Flavobacterium ammonificans sp. nov. and Flavobacterium ammoniigenes sp. nov., ammonifying bacteria isolated from surface river water.</title>
        <authorList>
            <person name="Watanabe K."/>
            <person name="Kitamura T."/>
            <person name="Ogata Y."/>
            <person name="Shindo C."/>
            <person name="Suda W."/>
        </authorList>
    </citation>
    <scope>NUCLEOTIDE SEQUENCE [LARGE SCALE GENOMIC DNA]</scope>
    <source>
        <strain evidence="2 3">GENT11</strain>
    </source>
</reference>
<name>A0ABN6KWG3_9FLAO</name>
<organism evidence="2 3">
    <name type="scientific">Flavobacterium ammonificans</name>
    <dbReference type="NCBI Taxonomy" id="1751056"/>
    <lineage>
        <taxon>Bacteria</taxon>
        <taxon>Pseudomonadati</taxon>
        <taxon>Bacteroidota</taxon>
        <taxon>Flavobacteriia</taxon>
        <taxon>Flavobacteriales</taxon>
        <taxon>Flavobacteriaceae</taxon>
        <taxon>Flavobacterium</taxon>
    </lineage>
</organism>
<evidence type="ECO:0000313" key="2">
    <source>
        <dbReference type="EMBL" id="BDB53475.1"/>
    </source>
</evidence>
<sequence length="125" mass="13711">MIALFSCSNDDSNNSTNETTSSDYIYKGNFVSSSHPTSGIAKISKDKKQLLLEGFKSDDGPDLNIYLAANLSTIKADHIDLGDIKGLNGNYSYTVNNTIYYAKYKYVVVWCVDFDANFGNAVLAP</sequence>